<protein>
    <submittedName>
        <fullName evidence="1">Uncharacterized protein</fullName>
    </submittedName>
</protein>
<dbReference type="AlphaFoldDB" id="A0A250L611"/>
<organism evidence="1">
    <name type="scientific">Burkholderia contaminans</name>
    <dbReference type="NCBI Taxonomy" id="488447"/>
    <lineage>
        <taxon>Bacteria</taxon>
        <taxon>Pseudomonadati</taxon>
        <taxon>Pseudomonadota</taxon>
        <taxon>Betaproteobacteria</taxon>
        <taxon>Burkholderiales</taxon>
        <taxon>Burkholderiaceae</taxon>
        <taxon>Burkholderia</taxon>
        <taxon>Burkholderia cepacia complex</taxon>
    </lineage>
</organism>
<gene>
    <name evidence="1" type="ORF">BCCH1_24370</name>
</gene>
<evidence type="ECO:0000313" key="1">
    <source>
        <dbReference type="EMBL" id="BBA40012.1"/>
    </source>
</evidence>
<sequence>MRGSGAEIFDAERHRSDWVHRFKSQRRGKEKAGELLRARGWSAAHPEVRMANEFSSTIR</sequence>
<accession>A0A250L611</accession>
<reference evidence="1" key="2">
    <citation type="journal article" date="2017" name="Genome Announc.">
        <title>High-Quality Draft Genome Sequence of Burkholderia contaminans CH-1, a Gram-Negative Bacterium That Metabolizes 2-Azahypoxanthine, a Plant Growth-Regulating Compound.</title>
        <authorList>
            <person name="Choi J.-H."/>
            <person name="Sugiura H."/>
            <person name="Moriuchi R."/>
            <person name="Kawagishi H."/>
            <person name="Dohra H."/>
        </authorList>
    </citation>
    <scope>NUCLEOTIDE SEQUENCE</scope>
    <source>
        <strain evidence="1">CH-1</strain>
    </source>
</reference>
<dbReference type="EMBL" id="AP018357">
    <property type="protein sequence ID" value="BBA40012.1"/>
    <property type="molecule type" value="Genomic_DNA"/>
</dbReference>
<proteinExistence type="predicted"/>
<reference evidence="1" key="1">
    <citation type="journal article" date="2016" name="Biosci. Biotechnol. Biochem.">
        <title>Bioconversion of AHX to AOH by resting cells of Burkholderia contaminans CH-1.</title>
        <authorList>
            <person name="Choi J.H."/>
            <person name="Kikuchi A."/>
            <person name="Pumkaeo P."/>
            <person name="Hirai H."/>
            <person name="Tokuyama S."/>
            <person name="Kawagishi H."/>
        </authorList>
    </citation>
    <scope>NUCLEOTIDE SEQUENCE</scope>
    <source>
        <strain evidence="1">CH-1</strain>
    </source>
</reference>
<name>A0A250L611_9BURK</name>